<protein>
    <submittedName>
        <fullName evidence="2">PiggyBac transposable element-derived protein 4</fullName>
    </submittedName>
</protein>
<evidence type="ECO:0000259" key="1">
    <source>
        <dbReference type="Pfam" id="PF13843"/>
    </source>
</evidence>
<sequence>MVLITDVHQSTFPYIGNDGNNCNLGPDSKPIDFFYLFLNRDVIELIVRETNRQAKKYKKDWVDTDHLEIKKMLAIVMYTELVPYPKLSDYWCRKLLYKNSYVPLLIPRNRFQLLLRFFHLANNDDILDHDRLGKIQPLIDMLVKTYNDAKIPGENVVIDESMIPFRGRLIFRQYLPNKSSKYGIKLYKLCDSIGYTYKIIIYSGKDSNISLQTDFPVARNVVMKLMEGYLNEGRTLIIDNFYTSIILAHTLLQNKIHMVGTLRKNVRELPKDVLNAKIKRGEIKGKANSDSVVACIWKDKRDVRMISTKHGINILETGKK</sequence>
<accession>A0A2S2R5B7</accession>
<dbReference type="PANTHER" id="PTHR46599">
    <property type="entry name" value="PIGGYBAC TRANSPOSABLE ELEMENT-DERIVED PROTEIN 4"/>
    <property type="match status" value="1"/>
</dbReference>
<dbReference type="InterPro" id="IPR029526">
    <property type="entry name" value="PGBD"/>
</dbReference>
<organism evidence="2">
    <name type="scientific">Sipha flava</name>
    <name type="common">yellow sugarcane aphid</name>
    <dbReference type="NCBI Taxonomy" id="143950"/>
    <lineage>
        <taxon>Eukaryota</taxon>
        <taxon>Metazoa</taxon>
        <taxon>Ecdysozoa</taxon>
        <taxon>Arthropoda</taxon>
        <taxon>Hexapoda</taxon>
        <taxon>Insecta</taxon>
        <taxon>Pterygota</taxon>
        <taxon>Neoptera</taxon>
        <taxon>Paraneoptera</taxon>
        <taxon>Hemiptera</taxon>
        <taxon>Sternorrhyncha</taxon>
        <taxon>Aphidomorpha</taxon>
        <taxon>Aphidoidea</taxon>
        <taxon>Aphididae</taxon>
        <taxon>Sipha</taxon>
    </lineage>
</organism>
<dbReference type="OrthoDB" id="6625084at2759"/>
<name>A0A2S2R5B7_9HEMI</name>
<dbReference type="AlphaFoldDB" id="A0A2S2R5B7"/>
<feature type="domain" description="PiggyBac transposable element-derived protein" evidence="1">
    <location>
        <begin position="30"/>
        <end position="311"/>
    </location>
</feature>
<dbReference type="EMBL" id="GGMS01015349">
    <property type="protein sequence ID" value="MBY84552.1"/>
    <property type="molecule type" value="Transcribed_RNA"/>
</dbReference>
<dbReference type="Pfam" id="PF13843">
    <property type="entry name" value="DDE_Tnp_1_7"/>
    <property type="match status" value="1"/>
</dbReference>
<proteinExistence type="predicted"/>
<evidence type="ECO:0000313" key="2">
    <source>
        <dbReference type="EMBL" id="MBY84552.1"/>
    </source>
</evidence>
<gene>
    <name evidence="2" type="primary">PGBD4_21</name>
    <name evidence="2" type="ORF">g.3758</name>
</gene>
<dbReference type="PANTHER" id="PTHR46599:SF3">
    <property type="entry name" value="PIGGYBAC TRANSPOSABLE ELEMENT-DERIVED PROTEIN 4"/>
    <property type="match status" value="1"/>
</dbReference>
<reference evidence="2" key="1">
    <citation type="submission" date="2018-04" db="EMBL/GenBank/DDBJ databases">
        <title>Transcriptome assembly of Sipha flava.</title>
        <authorList>
            <person name="Scully E.D."/>
            <person name="Geib S.M."/>
            <person name="Palmer N.A."/>
            <person name="Koch K."/>
            <person name="Bradshaw J."/>
            <person name="Heng-Moss T."/>
            <person name="Sarath G."/>
        </authorList>
    </citation>
    <scope>NUCLEOTIDE SEQUENCE</scope>
</reference>